<dbReference type="GO" id="GO:0005886">
    <property type="term" value="C:plasma membrane"/>
    <property type="evidence" value="ECO:0007669"/>
    <property type="project" value="UniProtKB-SubCell"/>
</dbReference>
<gene>
    <name evidence="15" type="ORF">KJ970_14405</name>
</gene>
<dbReference type="Pfam" id="PF02743">
    <property type="entry name" value="dCache_1"/>
    <property type="match status" value="1"/>
</dbReference>
<dbReference type="EMBL" id="JAHJDP010000084">
    <property type="protein sequence ID" value="MBU2692109.1"/>
    <property type="molecule type" value="Genomic_DNA"/>
</dbReference>
<evidence type="ECO:0000313" key="15">
    <source>
        <dbReference type="EMBL" id="MBU2692109.1"/>
    </source>
</evidence>
<organism evidence="15 16">
    <name type="scientific">Eiseniibacteriota bacterium</name>
    <dbReference type="NCBI Taxonomy" id="2212470"/>
    <lineage>
        <taxon>Bacteria</taxon>
        <taxon>Candidatus Eiseniibacteriota</taxon>
    </lineage>
</organism>
<dbReference type="Gene3D" id="3.30.450.20">
    <property type="entry name" value="PAS domain"/>
    <property type="match status" value="1"/>
</dbReference>
<feature type="transmembrane region" description="Helical" evidence="11">
    <location>
        <begin position="497"/>
        <end position="517"/>
    </location>
</feature>
<evidence type="ECO:0000256" key="10">
    <source>
        <dbReference type="PROSITE-ProRule" id="PRU00284"/>
    </source>
</evidence>
<dbReference type="GO" id="GO:0007165">
    <property type="term" value="P:signal transduction"/>
    <property type="evidence" value="ECO:0007669"/>
    <property type="project" value="UniProtKB-KW"/>
</dbReference>
<evidence type="ECO:0000259" key="14">
    <source>
        <dbReference type="PROSITE" id="PS50885"/>
    </source>
</evidence>
<keyword evidence="7 11" id="KW-0472">Membrane</keyword>
<evidence type="ECO:0000256" key="8">
    <source>
        <dbReference type="ARBA" id="ARBA00023224"/>
    </source>
</evidence>
<dbReference type="SMART" id="SM00304">
    <property type="entry name" value="HAMP"/>
    <property type="match status" value="1"/>
</dbReference>
<dbReference type="AlphaFoldDB" id="A0A948W715"/>
<evidence type="ECO:0000256" key="11">
    <source>
        <dbReference type="SAM" id="Phobius"/>
    </source>
</evidence>
<proteinExistence type="inferred from homology"/>
<evidence type="ECO:0000256" key="3">
    <source>
        <dbReference type="ARBA" id="ARBA00022500"/>
    </source>
</evidence>
<evidence type="ECO:0000256" key="5">
    <source>
        <dbReference type="ARBA" id="ARBA00022692"/>
    </source>
</evidence>
<sequence length="865" mass="93245">MFTKHIHNMKLSHRMMAVFLFIGITPLAVSGYFSLSRFNGAISEQAKAQLTTVRDQKIARLNAYFTEAENSMKILGDAILVIQNDASEDISALLEYKAKMSETWFDARKADLINYSHAPHFMHALSEPPNSESTSATEAREQIRQEFITAKRYQDCYYNFKLLDLEGNSRVCLQGTNESEAGKSWFQKFIKATQTDSNQNSFCSSIEPDPSTGAPICHVAGVIRNPETKNALGIVVAYCNAENITDLNENNGGAVKMSQGDSQGIQAAGTNLIDADGVISEKAALFFKSFQKHYEVYDVLLINPDGLVVYTGEHRADSQTNLIDGPYAATGLGRAFRKAVETHELYTTDFESYPPNDNRPASFMAQPVMEGGKVRFVAAIQLNLEKINALVSERSGLGSTGETYLVGRDYLMRSDSYNDPQNRTVFASFSNPQKGRIETDIVKQAIAGNSGIKASKNYKNKNVLSSYAPFGLGEFQWAMISEIEANEALASVKGMQMTMTIIAVLGILGTIFLSLSFTKQITGQLKKGVDFARKIAQGDLTLHLEVDREDELGELIGALNTMSVEINKTITKLDTNASESGEFAQDLMMTSNDLASGAEQMASQSSNIVSATEGLSSRIGTVAAASEQMSSSVNTVATAIEEMSASLNEVAKICTRATQIASNADSQANQAAETMNRLNTSATEINTVLDTISDIADQTNLLALNATIEAASAGEAGKGFAVVANEVKELAKQTAQATEEIARQIKGMQGNTSGAVKAINEITKVIAETNLIVQNIAGAVEEQSSTTNEIAQSVSGASQAAQEIAKNMEEAASGAHDINSNIHGMDDVSKAAAAGAAKVDTNSTRMAELSMELLDLVRKFKLTND</sequence>
<dbReference type="PANTHER" id="PTHR32089">
    <property type="entry name" value="METHYL-ACCEPTING CHEMOTAXIS PROTEIN MCPB"/>
    <property type="match status" value="1"/>
</dbReference>
<keyword evidence="8 10" id="KW-0807">Transducer</keyword>
<dbReference type="InterPro" id="IPR003660">
    <property type="entry name" value="HAMP_dom"/>
</dbReference>
<evidence type="ECO:0000256" key="7">
    <source>
        <dbReference type="ARBA" id="ARBA00023136"/>
    </source>
</evidence>
<feature type="domain" description="HAMP" evidence="14">
    <location>
        <begin position="519"/>
        <end position="571"/>
    </location>
</feature>
<reference evidence="15" key="1">
    <citation type="submission" date="2021-05" db="EMBL/GenBank/DDBJ databases">
        <title>Energy efficiency and biological interactions define the core microbiome of deep oligotrophic groundwater.</title>
        <authorList>
            <person name="Mehrshad M."/>
            <person name="Lopez-Fernandez M."/>
            <person name="Bell E."/>
            <person name="Bernier-Latmani R."/>
            <person name="Bertilsson S."/>
            <person name="Dopson M."/>
        </authorList>
    </citation>
    <scope>NUCLEOTIDE SEQUENCE</scope>
    <source>
        <strain evidence="15">Modern_marine.mb.64</strain>
    </source>
</reference>
<evidence type="ECO:0000256" key="6">
    <source>
        <dbReference type="ARBA" id="ARBA00022989"/>
    </source>
</evidence>
<evidence type="ECO:0000256" key="9">
    <source>
        <dbReference type="ARBA" id="ARBA00029447"/>
    </source>
</evidence>
<dbReference type="Pfam" id="PF00015">
    <property type="entry name" value="MCPsignal"/>
    <property type="match status" value="1"/>
</dbReference>
<protein>
    <submittedName>
        <fullName evidence="15">Methyl-accepting chemotaxis protein</fullName>
    </submittedName>
</protein>
<feature type="domain" description="Methyl-accepting transducer" evidence="12">
    <location>
        <begin position="597"/>
        <end position="819"/>
    </location>
</feature>
<name>A0A948W715_UNCEI</name>
<dbReference type="SMART" id="SM00283">
    <property type="entry name" value="MA"/>
    <property type="match status" value="1"/>
</dbReference>
<feature type="domain" description="T-SNARE coiled-coil homology" evidence="13">
    <location>
        <begin position="757"/>
        <end position="811"/>
    </location>
</feature>
<dbReference type="PROSITE" id="PS50885">
    <property type="entry name" value="HAMP"/>
    <property type="match status" value="1"/>
</dbReference>
<dbReference type="SUPFAM" id="SSF58104">
    <property type="entry name" value="Methyl-accepting chemotaxis protein (MCP) signaling domain"/>
    <property type="match status" value="1"/>
</dbReference>
<evidence type="ECO:0000256" key="1">
    <source>
        <dbReference type="ARBA" id="ARBA00004429"/>
    </source>
</evidence>
<dbReference type="PANTHER" id="PTHR32089:SF112">
    <property type="entry name" value="LYSOZYME-LIKE PROTEIN-RELATED"/>
    <property type="match status" value="1"/>
</dbReference>
<comment type="subcellular location">
    <subcellularLocation>
        <location evidence="1">Cell inner membrane</location>
        <topology evidence="1">Multi-pass membrane protein</topology>
    </subcellularLocation>
</comment>
<comment type="caution">
    <text evidence="15">The sequence shown here is derived from an EMBL/GenBank/DDBJ whole genome shotgun (WGS) entry which is preliminary data.</text>
</comment>
<dbReference type="PROSITE" id="PS50111">
    <property type="entry name" value="CHEMOTAXIS_TRANSDUC_2"/>
    <property type="match status" value="1"/>
</dbReference>
<evidence type="ECO:0000313" key="16">
    <source>
        <dbReference type="Proteomes" id="UP000777784"/>
    </source>
</evidence>
<keyword evidence="6 11" id="KW-1133">Transmembrane helix</keyword>
<evidence type="ECO:0000259" key="12">
    <source>
        <dbReference type="PROSITE" id="PS50111"/>
    </source>
</evidence>
<dbReference type="CDD" id="cd06225">
    <property type="entry name" value="HAMP"/>
    <property type="match status" value="1"/>
</dbReference>
<dbReference type="InterPro" id="IPR000727">
    <property type="entry name" value="T_SNARE_dom"/>
</dbReference>
<dbReference type="InterPro" id="IPR004089">
    <property type="entry name" value="MCPsignal_dom"/>
</dbReference>
<dbReference type="PROSITE" id="PS50192">
    <property type="entry name" value="T_SNARE"/>
    <property type="match status" value="1"/>
</dbReference>
<keyword evidence="2" id="KW-1003">Cell membrane</keyword>
<dbReference type="GO" id="GO:0006935">
    <property type="term" value="P:chemotaxis"/>
    <property type="evidence" value="ECO:0007669"/>
    <property type="project" value="UniProtKB-KW"/>
</dbReference>
<evidence type="ECO:0000259" key="13">
    <source>
        <dbReference type="PROSITE" id="PS50192"/>
    </source>
</evidence>
<dbReference type="Gene3D" id="1.10.287.950">
    <property type="entry name" value="Methyl-accepting chemotaxis protein"/>
    <property type="match status" value="1"/>
</dbReference>
<dbReference type="InterPro" id="IPR033479">
    <property type="entry name" value="dCache_1"/>
</dbReference>
<accession>A0A948W715</accession>
<evidence type="ECO:0000256" key="4">
    <source>
        <dbReference type="ARBA" id="ARBA00022519"/>
    </source>
</evidence>
<evidence type="ECO:0000256" key="2">
    <source>
        <dbReference type="ARBA" id="ARBA00022475"/>
    </source>
</evidence>
<comment type="similarity">
    <text evidence="9">Belongs to the methyl-accepting chemotaxis (MCP) protein family.</text>
</comment>
<keyword evidence="3" id="KW-0145">Chemotaxis</keyword>
<dbReference type="Pfam" id="PF00672">
    <property type="entry name" value="HAMP"/>
    <property type="match status" value="1"/>
</dbReference>
<keyword evidence="5 11" id="KW-0812">Transmembrane</keyword>
<keyword evidence="4" id="KW-0997">Cell inner membrane</keyword>
<dbReference type="Proteomes" id="UP000777784">
    <property type="component" value="Unassembled WGS sequence"/>
</dbReference>
<dbReference type="CDD" id="cd11386">
    <property type="entry name" value="MCP_signal"/>
    <property type="match status" value="1"/>
</dbReference>